<protein>
    <submittedName>
        <fullName evidence="1">DUF1289 domain-containing protein</fullName>
    </submittedName>
</protein>
<keyword evidence="2" id="KW-1185">Reference proteome</keyword>
<evidence type="ECO:0000313" key="1">
    <source>
        <dbReference type="EMBL" id="GIU01955.1"/>
    </source>
</evidence>
<comment type="caution">
    <text evidence="1">The sequence shown here is derived from an EMBL/GenBank/DDBJ whole genome shotgun (WGS) entry which is preliminary data.</text>
</comment>
<proteinExistence type="predicted"/>
<dbReference type="Proteomes" id="UP000761574">
    <property type="component" value="Unassembled WGS sequence"/>
</dbReference>
<dbReference type="PANTHER" id="PTHR35175:SF2">
    <property type="entry name" value="DUF1289 DOMAIN-CONTAINING PROTEIN"/>
    <property type="match status" value="1"/>
</dbReference>
<organism evidence="1 2">
    <name type="scientific">Shewanella algidipiscicola</name>
    <dbReference type="NCBI Taxonomy" id="614070"/>
    <lineage>
        <taxon>Bacteria</taxon>
        <taxon>Pseudomonadati</taxon>
        <taxon>Pseudomonadota</taxon>
        <taxon>Gammaproteobacteria</taxon>
        <taxon>Alteromonadales</taxon>
        <taxon>Shewanellaceae</taxon>
        <taxon>Shewanella</taxon>
    </lineage>
</organism>
<name>A0ABQ4NSB0_9GAMM</name>
<gene>
    <name evidence="1" type="ORF">TUM4630_31920</name>
</gene>
<dbReference type="Pfam" id="PF06945">
    <property type="entry name" value="DUF1289"/>
    <property type="match status" value="1"/>
</dbReference>
<dbReference type="InterPro" id="IPR010710">
    <property type="entry name" value="DUF1289"/>
</dbReference>
<accession>A0ABQ4NSB0</accession>
<dbReference type="EMBL" id="BPFB01000052">
    <property type="protein sequence ID" value="GIU01955.1"/>
    <property type="molecule type" value="Genomic_DNA"/>
</dbReference>
<reference evidence="1 2" key="1">
    <citation type="submission" date="2021-05" db="EMBL/GenBank/DDBJ databases">
        <title>Molecular characterization for Shewanella algae harboring chromosomal blaOXA-55-like strains isolated from clinical and environment sample.</title>
        <authorList>
            <person name="Ohama Y."/>
            <person name="Aoki K."/>
            <person name="Harada S."/>
            <person name="Moriya K."/>
            <person name="Ishii Y."/>
            <person name="Tateda K."/>
        </authorList>
    </citation>
    <scope>NUCLEOTIDE SEQUENCE [LARGE SCALE GENOMIC DNA]</scope>
    <source>
        <strain evidence="1 2">LMG 23746</strain>
    </source>
</reference>
<sequence length="86" mass="9699">MRSPCVARCGLNDDDICVGCFRHIDEIVGWGQASEARQQAIIEAVNQRKAQLKQSKPSQASAPYKGQVISRDKWRQAEQRLLEQDS</sequence>
<evidence type="ECO:0000313" key="2">
    <source>
        <dbReference type="Proteomes" id="UP000761574"/>
    </source>
</evidence>
<dbReference type="RefSeq" id="WP_119976983.1">
    <property type="nucleotide sequence ID" value="NZ_BPFB01000052.1"/>
</dbReference>
<dbReference type="PANTHER" id="PTHR35175">
    <property type="entry name" value="DUF1289 DOMAIN-CONTAINING PROTEIN"/>
    <property type="match status" value="1"/>
</dbReference>